<proteinExistence type="predicted"/>
<reference evidence="1" key="1">
    <citation type="submission" date="2021-06" db="EMBL/GenBank/DDBJ databases">
        <authorList>
            <person name="Gannon L."/>
            <person name="Redgwell R T."/>
            <person name="Michniewski S."/>
            <person name="Harrison D C."/>
            <person name="Millard A."/>
        </authorList>
    </citation>
    <scope>NUCLEOTIDE SEQUENCE</scope>
</reference>
<name>A0A8D9CD05_9VIRU</name>
<gene>
    <name evidence="1" type="primary">264</name>
    <name evidence="1" type="ORF">SLAVMIC_00932</name>
</gene>
<accession>A0A8D9CD05</accession>
<sequence length="1065" mass="120484">MAAQNSFATVASQVVNYNSNILELLSKLDSVSTSNQSSIPIDFTDEFGVLSTYNVPSLGYLLGEIQRLNNNINTLFSIDTNGALIQNADNKYKKVITVDLNIEPNTINDLDTVTSFVATKNWFFDALLNPMLSIEIDLEDRVEDNVRKAFVRRYIVEFNKTSDGELTTLGQSAQNSFNDTFRGKANISLEDFEYWHATTPGVENPQNATYDEQMFDLQPNEVLYDGIFSVLKIEEDTLNRKLWYHLDTLDYIVTETTEAQQLAEGDEVIINEPLSTTRYKVIEVSTASSNPRVRLERVMGLEPVPVITGALKIYSPLVYNKIVRVSIGYDERNVVFVKPMNADNHLLAKDWSLGTGYWSNDLNLVSNDDDNGKTMEQFYQEKVYDYGKVLQDLVDKNIPSNLAAVPSIPELLEDNFKVVQVNKHLTDTPDSQTLAVKHNAQVKFKAELTQLGEAIVSKTKELKTTKFASKSAKKSFNNELQQLSLKKASKSKLLKTTVDEIISLSSNVVNKKITPKYKVRGFWEMPDPALVRGSKPQEVVQFKIEYRYLSKDGKENPVESFKIKKSDDTLAENAAYSNWIPVLTDARKRIKDESTNTYYWEIQDVADADTPNINQLEISINPNEKVEIRIKSLSEVGFPDSPVESPWSEVLEIEFPDDLNNVLGDNEFILREATQEELKVRLDNELEAKGLDTHLSEMIVIGEKNYNHTTDSILTEIKDDTSGLQLSLFEYINKLEERLTSLEEAVNRSKGVLSVYIIRDDEEFSVNNNEEVTFNVECEDYLDDYSGNGVPNGRVFANNVYIVKDFAVRVENTASSSTLGLLSNRTYFTNSDLLRTDAPQVFWANERDELLSNTSTGNTRTQLDNQFFWISNYVSVDNTTVVKLSENIGNDFQTDNSNSLTAVLSQTEYNAGYSENTILDFLNNNNSILEMEKWVDTSVSVASNTKLLTTVHPVVQNLEDLVETNSDKVKSIDPGLDSAIQIPVNIYFKMNALDPNAGVGNNYDYINLNNSTTTTRHIKKVRFFLENEAENRPFIFTIKFNINRNKVGIQKITANPKLVKSARIR</sequence>
<organism evidence="1">
    <name type="scientific">uncultured marine phage</name>
    <dbReference type="NCBI Taxonomy" id="707152"/>
    <lineage>
        <taxon>Viruses</taxon>
        <taxon>environmental samples</taxon>
    </lineage>
</organism>
<evidence type="ECO:0000313" key="1">
    <source>
        <dbReference type="EMBL" id="CAG7581620.1"/>
    </source>
</evidence>
<dbReference type="EMBL" id="OU342829">
    <property type="protein sequence ID" value="CAG7581620.1"/>
    <property type="molecule type" value="Genomic_DNA"/>
</dbReference>
<protein>
    <submittedName>
        <fullName evidence="1">Gp264</fullName>
    </submittedName>
</protein>